<name>A0ACA9SD24_9GLOM</name>
<protein>
    <submittedName>
        <fullName evidence="1">34942_t:CDS:1</fullName>
    </submittedName>
</protein>
<evidence type="ECO:0000313" key="2">
    <source>
        <dbReference type="Proteomes" id="UP000789920"/>
    </source>
</evidence>
<sequence length="41" mass="4826">YLNQSESPTASLLLESGIWVYIIAAVKVEYRWWLCYVVFDV</sequence>
<feature type="non-terminal residue" evidence="1">
    <location>
        <position position="41"/>
    </location>
</feature>
<organism evidence="1 2">
    <name type="scientific">Racocetra persica</name>
    <dbReference type="NCBI Taxonomy" id="160502"/>
    <lineage>
        <taxon>Eukaryota</taxon>
        <taxon>Fungi</taxon>
        <taxon>Fungi incertae sedis</taxon>
        <taxon>Mucoromycota</taxon>
        <taxon>Glomeromycotina</taxon>
        <taxon>Glomeromycetes</taxon>
        <taxon>Diversisporales</taxon>
        <taxon>Gigasporaceae</taxon>
        <taxon>Racocetra</taxon>
    </lineage>
</organism>
<keyword evidence="2" id="KW-1185">Reference proteome</keyword>
<reference evidence="1" key="1">
    <citation type="submission" date="2021-06" db="EMBL/GenBank/DDBJ databases">
        <authorList>
            <person name="Kallberg Y."/>
            <person name="Tangrot J."/>
            <person name="Rosling A."/>
        </authorList>
    </citation>
    <scope>NUCLEOTIDE SEQUENCE</scope>
    <source>
        <strain evidence="1">MA461A</strain>
    </source>
</reference>
<gene>
    <name evidence="1" type="ORF">RPERSI_LOCUS29279</name>
</gene>
<accession>A0ACA9SD24</accession>
<dbReference type="EMBL" id="CAJVQC010109902">
    <property type="protein sequence ID" value="CAG8834701.1"/>
    <property type="molecule type" value="Genomic_DNA"/>
</dbReference>
<proteinExistence type="predicted"/>
<dbReference type="Proteomes" id="UP000789920">
    <property type="component" value="Unassembled WGS sequence"/>
</dbReference>
<comment type="caution">
    <text evidence="1">The sequence shown here is derived from an EMBL/GenBank/DDBJ whole genome shotgun (WGS) entry which is preliminary data.</text>
</comment>
<feature type="non-terminal residue" evidence="1">
    <location>
        <position position="1"/>
    </location>
</feature>
<evidence type="ECO:0000313" key="1">
    <source>
        <dbReference type="EMBL" id="CAG8834701.1"/>
    </source>
</evidence>